<evidence type="ECO:0000313" key="6">
    <source>
        <dbReference type="EMBL" id="KIO53818.1"/>
    </source>
</evidence>
<reference evidence="6 8" key="1">
    <citation type="submission" date="2015-01" db="EMBL/GenBank/DDBJ databases">
        <title>Genome of Flavobacterium hibernum DSM 12611.</title>
        <authorList>
            <person name="Stropko S.J."/>
            <person name="Pipes S.E."/>
            <person name="Newman J.D."/>
        </authorList>
    </citation>
    <scope>NUCLEOTIDE SEQUENCE [LARGE SCALE GENOMIC DNA]</scope>
    <source>
        <strain evidence="6 8">DSM 12611</strain>
    </source>
</reference>
<evidence type="ECO:0000256" key="1">
    <source>
        <dbReference type="ARBA" id="ARBA00004167"/>
    </source>
</evidence>
<dbReference type="InterPro" id="IPR050739">
    <property type="entry name" value="MFP"/>
</dbReference>
<accession>A0A0D0EXP6</accession>
<organism evidence="6 8">
    <name type="scientific">Flavobacterium hibernum</name>
    <dbReference type="NCBI Taxonomy" id="37752"/>
    <lineage>
        <taxon>Bacteria</taxon>
        <taxon>Pseudomonadati</taxon>
        <taxon>Bacteroidota</taxon>
        <taxon>Flavobacteriia</taxon>
        <taxon>Flavobacteriales</taxon>
        <taxon>Flavobacteriaceae</taxon>
        <taxon>Flavobacterium</taxon>
    </lineage>
</organism>
<evidence type="ECO:0000313" key="7">
    <source>
        <dbReference type="EMBL" id="OXA90574.1"/>
    </source>
</evidence>
<dbReference type="EMBL" id="MUGX01000006">
    <property type="protein sequence ID" value="OXA90574.1"/>
    <property type="molecule type" value="Genomic_DNA"/>
</dbReference>
<dbReference type="OrthoDB" id="7057889at2"/>
<evidence type="ECO:0000313" key="8">
    <source>
        <dbReference type="Proteomes" id="UP000032061"/>
    </source>
</evidence>
<reference evidence="7 9" key="2">
    <citation type="submission" date="2016-11" db="EMBL/GenBank/DDBJ databases">
        <title>Whole genomes of Flavobacteriaceae.</title>
        <authorList>
            <person name="Stine C."/>
            <person name="Li C."/>
            <person name="Tadesse D."/>
        </authorList>
    </citation>
    <scope>NUCLEOTIDE SEQUENCE [LARGE SCALE GENOMIC DNA]</scope>
    <source>
        <strain evidence="7 9">ATCC 51468</strain>
    </source>
</reference>
<evidence type="ECO:0000313" key="9">
    <source>
        <dbReference type="Proteomes" id="UP000198302"/>
    </source>
</evidence>
<dbReference type="GO" id="GO:0016020">
    <property type="term" value="C:membrane"/>
    <property type="evidence" value="ECO:0007669"/>
    <property type="project" value="UniProtKB-SubCell"/>
</dbReference>
<dbReference type="EMBL" id="JPRK01000005">
    <property type="protein sequence ID" value="KIO53818.1"/>
    <property type="molecule type" value="Genomic_DNA"/>
</dbReference>
<dbReference type="PANTHER" id="PTHR30386">
    <property type="entry name" value="MEMBRANE FUSION SUBUNIT OF EMRAB-TOLC MULTIDRUG EFFLUX PUMP"/>
    <property type="match status" value="1"/>
</dbReference>
<dbReference type="PANTHER" id="PTHR30386:SF26">
    <property type="entry name" value="TRANSPORT PROTEIN COMB"/>
    <property type="match status" value="1"/>
</dbReference>
<evidence type="ECO:0000256" key="5">
    <source>
        <dbReference type="SAM" id="Phobius"/>
    </source>
</evidence>
<dbReference type="STRING" id="37752.IW18_05600"/>
<comment type="caution">
    <text evidence="6">The sequence shown here is derived from an EMBL/GenBank/DDBJ whole genome shotgun (WGS) entry which is preliminary data.</text>
</comment>
<sequence>MTRNNVLEDIELRSESVQEVLSNPPAWIVRYGISIIFAIILLFIVGCWFIKYPDVISAKAVITSHHPPERMESKVNSRIVKLCAANSSKVKSGTILAILESTANFEDVLKLEKMVNSIPSDYQLFYFPFKDLNNLQLGDIQTSFSQFHKIYIENDLNQKLHPYSEEISAARSSQSENINRLASLYEQQKLEKVKLNLSDVQYKRSLQLFEKGVISKYDLDVQKANNLQAKQSYDQTNSTISQQKEAIDQAKKQVVINQISQEKADVTNLSSLFQALDELKKSIHIWKQNYLFVASYDGVFRFQNSWKENQLIKTGDLFATILPENQGDYVGSLKVPLQNSGKIQLNQKVLIKLDNFPFQEYGMLEGRIQSMSTITDKDGDYFIEVAMPNGLKTTYGKKIKFDKELIGSGDIITEEMRLIERVFYQFRKLLQR</sequence>
<dbReference type="RefSeq" id="WP_041516596.1">
    <property type="nucleotide sequence ID" value="NZ_JPRK01000005.1"/>
</dbReference>
<evidence type="ECO:0000256" key="4">
    <source>
        <dbReference type="ARBA" id="ARBA00023136"/>
    </source>
</evidence>
<evidence type="ECO:0000256" key="3">
    <source>
        <dbReference type="ARBA" id="ARBA00022989"/>
    </source>
</evidence>
<dbReference type="AlphaFoldDB" id="A0A0D0EXP6"/>
<protein>
    <submittedName>
        <fullName evidence="7">HlyD family secretion protein</fullName>
    </submittedName>
</protein>
<proteinExistence type="predicted"/>
<feature type="transmembrane region" description="Helical" evidence="5">
    <location>
        <begin position="28"/>
        <end position="50"/>
    </location>
</feature>
<dbReference type="Proteomes" id="UP000198302">
    <property type="component" value="Unassembled WGS sequence"/>
</dbReference>
<dbReference type="Proteomes" id="UP000032061">
    <property type="component" value="Unassembled WGS sequence"/>
</dbReference>
<keyword evidence="3 5" id="KW-1133">Transmembrane helix</keyword>
<name>A0A0D0EXP6_9FLAO</name>
<comment type="subcellular location">
    <subcellularLocation>
        <location evidence="1">Membrane</location>
        <topology evidence="1">Single-pass membrane protein</topology>
    </subcellularLocation>
</comment>
<keyword evidence="4 5" id="KW-0472">Membrane</keyword>
<evidence type="ECO:0000256" key="2">
    <source>
        <dbReference type="ARBA" id="ARBA00022692"/>
    </source>
</evidence>
<gene>
    <name evidence="7" type="ORF">B0A73_02240</name>
    <name evidence="6" type="ORF">IW18_05600</name>
</gene>
<dbReference type="Gene3D" id="1.10.287.470">
    <property type="entry name" value="Helix hairpin bin"/>
    <property type="match status" value="1"/>
</dbReference>
<keyword evidence="2 5" id="KW-0812">Transmembrane</keyword>
<keyword evidence="9" id="KW-1185">Reference proteome</keyword>